<evidence type="ECO:0000256" key="3">
    <source>
        <dbReference type="ARBA" id="ARBA00022691"/>
    </source>
</evidence>
<keyword evidence="4" id="KW-0680">Restriction system</keyword>
<comment type="similarity">
    <text evidence="5 6">Belongs to the class I-like SAM-binding methyltransferase superfamily. C5-methyltransferase family.</text>
</comment>
<evidence type="ECO:0000256" key="6">
    <source>
        <dbReference type="RuleBase" id="RU000416"/>
    </source>
</evidence>
<proteinExistence type="inferred from homology"/>
<dbReference type="InterPro" id="IPR018117">
    <property type="entry name" value="C5_DNA_meth_AS"/>
</dbReference>
<gene>
    <name evidence="8" type="ORF">ACFO0G_05785</name>
</gene>
<dbReference type="RefSeq" id="WP_376976757.1">
    <property type="nucleotide sequence ID" value="NZ_JBHSDQ010000002.1"/>
</dbReference>
<dbReference type="SUPFAM" id="SSF53335">
    <property type="entry name" value="S-adenosyl-L-methionine-dependent methyltransferases"/>
    <property type="match status" value="1"/>
</dbReference>
<dbReference type="InterPro" id="IPR001525">
    <property type="entry name" value="C5_MeTfrase"/>
</dbReference>
<name>A0ABV8WIC0_9MICC</name>
<dbReference type="NCBIfam" id="TIGR00675">
    <property type="entry name" value="dcm"/>
    <property type="match status" value="1"/>
</dbReference>
<comment type="catalytic activity">
    <reaction evidence="7">
        <text>a 2'-deoxycytidine in DNA + S-adenosyl-L-methionine = a 5-methyl-2'-deoxycytidine in DNA + S-adenosyl-L-homocysteine + H(+)</text>
        <dbReference type="Rhea" id="RHEA:13681"/>
        <dbReference type="Rhea" id="RHEA-COMP:11369"/>
        <dbReference type="Rhea" id="RHEA-COMP:11370"/>
        <dbReference type="ChEBI" id="CHEBI:15378"/>
        <dbReference type="ChEBI" id="CHEBI:57856"/>
        <dbReference type="ChEBI" id="CHEBI:59789"/>
        <dbReference type="ChEBI" id="CHEBI:85452"/>
        <dbReference type="ChEBI" id="CHEBI:85454"/>
        <dbReference type="EC" id="2.1.1.37"/>
    </reaction>
</comment>
<evidence type="ECO:0000256" key="7">
    <source>
        <dbReference type="RuleBase" id="RU000417"/>
    </source>
</evidence>
<keyword evidence="1 5" id="KW-0489">Methyltransferase</keyword>
<dbReference type="PROSITE" id="PS00095">
    <property type="entry name" value="C5_MTASE_2"/>
    <property type="match status" value="1"/>
</dbReference>
<dbReference type="PROSITE" id="PS00094">
    <property type="entry name" value="C5_MTASE_1"/>
    <property type="match status" value="1"/>
</dbReference>
<evidence type="ECO:0000313" key="8">
    <source>
        <dbReference type="EMBL" id="MFC4395596.1"/>
    </source>
</evidence>
<keyword evidence="3 5" id="KW-0949">S-adenosyl-L-methionine</keyword>
<keyword evidence="2 5" id="KW-0808">Transferase</keyword>
<dbReference type="Gene3D" id="3.90.120.10">
    <property type="entry name" value="DNA Methylase, subunit A, domain 2"/>
    <property type="match status" value="1"/>
</dbReference>
<dbReference type="EC" id="2.1.1.37" evidence="7"/>
<sequence length="384" mass="41270">MTKSHELGPGGLKFMSSPTFVSLYSGAGGLDLGLIMAGFAPVFSNDIDRDATGTYEAALEAAAGDLPHLKEHEHRVTTGDIRTIESLPERGAADLVVGGPPCQGFSVAGRMDPDDPRSRHVVDFLGMVQRVQPKAFIMENVKALAVNRRWSSIINGLIERAETMGYATSLHVLNASHYGVPQARERMFLVGVLGGTSMDKPVPSTELAPPSVRDALDGLPAWGSEGNDDLCTARVTAARNPVLRRSPWAGMLFNGQGRPMNLNAPAPTLPASMGGNRTPIIDQLQVEAGGDSWVETYHGALWQGGDVVADIPKHLRRITVQEAAAIQTFPPYMPWQGTQSARYRQIGNAVPPLLGHAVARHLRKHLGFDDFDSPKSVLGLNIPL</sequence>
<dbReference type="InterPro" id="IPR050390">
    <property type="entry name" value="C5-Methyltransferase"/>
</dbReference>
<dbReference type="PROSITE" id="PS51679">
    <property type="entry name" value="SAM_MT_C5"/>
    <property type="match status" value="1"/>
</dbReference>
<dbReference type="GO" id="GO:0032259">
    <property type="term" value="P:methylation"/>
    <property type="evidence" value="ECO:0007669"/>
    <property type="project" value="UniProtKB-KW"/>
</dbReference>
<reference evidence="9" key="1">
    <citation type="journal article" date="2019" name="Int. J. Syst. Evol. Microbiol.">
        <title>The Global Catalogue of Microorganisms (GCM) 10K type strain sequencing project: providing services to taxonomists for standard genome sequencing and annotation.</title>
        <authorList>
            <consortium name="The Broad Institute Genomics Platform"/>
            <consortium name="The Broad Institute Genome Sequencing Center for Infectious Disease"/>
            <person name="Wu L."/>
            <person name="Ma J."/>
        </authorList>
    </citation>
    <scope>NUCLEOTIDE SEQUENCE [LARGE SCALE GENOMIC DNA]</scope>
    <source>
        <strain evidence="9">PJ61</strain>
    </source>
</reference>
<keyword evidence="9" id="KW-1185">Reference proteome</keyword>
<dbReference type="PANTHER" id="PTHR10629">
    <property type="entry name" value="CYTOSINE-SPECIFIC METHYLTRANSFERASE"/>
    <property type="match status" value="1"/>
</dbReference>
<feature type="active site" evidence="5">
    <location>
        <position position="102"/>
    </location>
</feature>
<evidence type="ECO:0000313" key="9">
    <source>
        <dbReference type="Proteomes" id="UP001595778"/>
    </source>
</evidence>
<dbReference type="InterPro" id="IPR029063">
    <property type="entry name" value="SAM-dependent_MTases_sf"/>
</dbReference>
<evidence type="ECO:0000256" key="5">
    <source>
        <dbReference type="PROSITE-ProRule" id="PRU01016"/>
    </source>
</evidence>
<dbReference type="PRINTS" id="PR00105">
    <property type="entry name" value="C5METTRFRASE"/>
</dbReference>
<organism evidence="8 9">
    <name type="scientific">Arthrobacter sedimenti</name>
    <dbReference type="NCBI Taxonomy" id="2694931"/>
    <lineage>
        <taxon>Bacteria</taxon>
        <taxon>Bacillati</taxon>
        <taxon>Actinomycetota</taxon>
        <taxon>Actinomycetes</taxon>
        <taxon>Micrococcales</taxon>
        <taxon>Micrococcaceae</taxon>
        <taxon>Arthrobacter</taxon>
    </lineage>
</organism>
<dbReference type="Proteomes" id="UP001595778">
    <property type="component" value="Unassembled WGS sequence"/>
</dbReference>
<dbReference type="EMBL" id="JBHSDQ010000002">
    <property type="protein sequence ID" value="MFC4395596.1"/>
    <property type="molecule type" value="Genomic_DNA"/>
</dbReference>
<evidence type="ECO:0000256" key="1">
    <source>
        <dbReference type="ARBA" id="ARBA00022603"/>
    </source>
</evidence>
<evidence type="ECO:0000256" key="4">
    <source>
        <dbReference type="ARBA" id="ARBA00022747"/>
    </source>
</evidence>
<dbReference type="Gene3D" id="3.40.50.150">
    <property type="entry name" value="Vaccinia Virus protein VP39"/>
    <property type="match status" value="1"/>
</dbReference>
<comment type="caution">
    <text evidence="8">The sequence shown here is derived from an EMBL/GenBank/DDBJ whole genome shotgun (WGS) entry which is preliminary data.</text>
</comment>
<evidence type="ECO:0000256" key="2">
    <source>
        <dbReference type="ARBA" id="ARBA00022679"/>
    </source>
</evidence>
<protein>
    <recommendedName>
        <fullName evidence="7">Cytosine-specific methyltransferase</fullName>
        <ecNumber evidence="7">2.1.1.37</ecNumber>
    </recommendedName>
</protein>
<dbReference type="Pfam" id="PF00145">
    <property type="entry name" value="DNA_methylase"/>
    <property type="match status" value="1"/>
</dbReference>
<accession>A0ABV8WIC0</accession>
<dbReference type="PANTHER" id="PTHR10629:SF52">
    <property type="entry name" value="DNA (CYTOSINE-5)-METHYLTRANSFERASE 1"/>
    <property type="match status" value="1"/>
</dbReference>
<dbReference type="GO" id="GO:0003886">
    <property type="term" value="F:DNA (cytosine-5-)-methyltransferase activity"/>
    <property type="evidence" value="ECO:0007669"/>
    <property type="project" value="UniProtKB-EC"/>
</dbReference>
<dbReference type="InterPro" id="IPR031303">
    <property type="entry name" value="C5_meth_CS"/>
</dbReference>